<dbReference type="Pfam" id="PF00926">
    <property type="entry name" value="DHBP_synthase"/>
    <property type="match status" value="1"/>
</dbReference>
<dbReference type="EMBL" id="NAEP01000028">
    <property type="protein sequence ID" value="PDQ35721.1"/>
    <property type="molecule type" value="Genomic_DNA"/>
</dbReference>
<feature type="binding site" evidence="14">
    <location>
        <position position="300"/>
    </location>
    <ligand>
        <name>Zn(2+)</name>
        <dbReference type="ChEBI" id="CHEBI:29105"/>
        <note>catalytic</note>
    </ligand>
</feature>
<keyword evidence="10 14" id="KW-0862">Zinc</keyword>
<evidence type="ECO:0000256" key="9">
    <source>
        <dbReference type="ARBA" id="ARBA00022801"/>
    </source>
</evidence>
<dbReference type="InterPro" id="IPR000422">
    <property type="entry name" value="DHBP_synthase_RibB"/>
</dbReference>
<keyword evidence="9 14" id="KW-0378">Hydrolase</keyword>
<keyword evidence="11 14" id="KW-0342">GTP-binding</keyword>
<dbReference type="PANTHER" id="PTHR21327:SF18">
    <property type="entry name" value="3,4-DIHYDROXY-2-BUTANONE 4-PHOSPHATE SYNTHASE"/>
    <property type="match status" value="1"/>
</dbReference>
<comment type="catalytic activity">
    <reaction evidence="13 14">
        <text>GTP + 4 H2O = 2,5-diamino-6-hydroxy-4-(5-phosphoribosylamino)-pyrimidine + formate + 2 phosphate + 3 H(+)</text>
        <dbReference type="Rhea" id="RHEA:23704"/>
        <dbReference type="ChEBI" id="CHEBI:15377"/>
        <dbReference type="ChEBI" id="CHEBI:15378"/>
        <dbReference type="ChEBI" id="CHEBI:15740"/>
        <dbReference type="ChEBI" id="CHEBI:37565"/>
        <dbReference type="ChEBI" id="CHEBI:43474"/>
        <dbReference type="ChEBI" id="CHEBI:58614"/>
        <dbReference type="EC" id="3.5.4.25"/>
    </reaction>
</comment>
<dbReference type="PIRSF" id="PIRSF001259">
    <property type="entry name" value="RibA"/>
    <property type="match status" value="1"/>
</dbReference>
<dbReference type="GO" id="GO:0009231">
    <property type="term" value="P:riboflavin biosynthetic process"/>
    <property type="evidence" value="ECO:0007669"/>
    <property type="project" value="UniProtKB-UniRule"/>
</dbReference>
<dbReference type="Pfam" id="PF00925">
    <property type="entry name" value="GTP_cyclohydro2"/>
    <property type="match status" value="1"/>
</dbReference>
<evidence type="ECO:0000256" key="12">
    <source>
        <dbReference type="ARBA" id="ARBA00043932"/>
    </source>
</evidence>
<evidence type="ECO:0000256" key="15">
    <source>
        <dbReference type="SAM" id="MobiDB-lite"/>
    </source>
</evidence>
<evidence type="ECO:0000256" key="8">
    <source>
        <dbReference type="ARBA" id="ARBA00022741"/>
    </source>
</evidence>
<feature type="binding site" evidence="14">
    <location>
        <position position="316"/>
    </location>
    <ligand>
        <name>GTP</name>
        <dbReference type="ChEBI" id="CHEBI:37565"/>
    </ligand>
</feature>
<comment type="caution">
    <text evidence="17">The sequence shown here is derived from an EMBL/GenBank/DDBJ whole genome shotgun (WGS) entry which is preliminary data.</text>
</comment>
<dbReference type="Gene3D" id="3.90.870.10">
    <property type="entry name" value="DHBP synthase"/>
    <property type="match status" value="1"/>
</dbReference>
<name>A0A2A6FSY5_9MICO</name>
<dbReference type="GO" id="GO:0008270">
    <property type="term" value="F:zinc ion binding"/>
    <property type="evidence" value="ECO:0007669"/>
    <property type="project" value="UniProtKB-UniRule"/>
</dbReference>
<comment type="pathway">
    <text evidence="3 14">Cofactor biosynthesis; riboflavin biosynthesis; 5-amino-6-(D-ribitylamino)uracil from GTP: step 1/4.</text>
</comment>
<feature type="binding site" evidence="14">
    <location>
        <position position="395"/>
    </location>
    <ligand>
        <name>GTP</name>
        <dbReference type="ChEBI" id="CHEBI:37565"/>
    </ligand>
</feature>
<evidence type="ECO:0000256" key="11">
    <source>
        <dbReference type="ARBA" id="ARBA00023134"/>
    </source>
</evidence>
<comment type="catalytic activity">
    <reaction evidence="1">
        <text>D-ribulose 5-phosphate = (2S)-2-hydroxy-3-oxobutyl phosphate + formate + H(+)</text>
        <dbReference type="Rhea" id="RHEA:18457"/>
        <dbReference type="ChEBI" id="CHEBI:15378"/>
        <dbReference type="ChEBI" id="CHEBI:15740"/>
        <dbReference type="ChEBI" id="CHEBI:58121"/>
        <dbReference type="ChEBI" id="CHEBI:58830"/>
        <dbReference type="EC" id="4.1.99.12"/>
    </reaction>
</comment>
<dbReference type="InterPro" id="IPR017945">
    <property type="entry name" value="DHBP_synth_RibB-like_a/b_dom"/>
</dbReference>
<feature type="binding site" evidence="14">
    <location>
        <begin position="295"/>
        <end position="299"/>
    </location>
    <ligand>
        <name>GTP</name>
        <dbReference type="ChEBI" id="CHEBI:37565"/>
    </ligand>
</feature>
<dbReference type="FunFam" id="3.40.50.10990:FF:000001">
    <property type="entry name" value="Riboflavin biosynthesis protein RibBA"/>
    <property type="match status" value="1"/>
</dbReference>
<feature type="binding site" evidence="14">
    <location>
        <position position="360"/>
    </location>
    <ligand>
        <name>GTP</name>
        <dbReference type="ChEBI" id="CHEBI:37565"/>
    </ligand>
</feature>
<evidence type="ECO:0000256" key="4">
    <source>
        <dbReference type="ARBA" id="ARBA00004904"/>
    </source>
</evidence>
<dbReference type="HAMAP" id="MF_00179">
    <property type="entry name" value="RibA"/>
    <property type="match status" value="1"/>
</dbReference>
<dbReference type="SUPFAM" id="SSF55821">
    <property type="entry name" value="YrdC/RibB"/>
    <property type="match status" value="1"/>
</dbReference>
<sequence length="446" mass="47780">MSIATISEVVAALRVGSPVIVVDDEGRENEGDAVMAAQFATQEWIAWMVRHTSGYLCAPMPNDRADALHLPLMVPDSEDPRRTAYTVSVDAAGRYSTGISAAERAHTLRVLADPTATAARLIRPGHILPLRAVDGGVRERAGHTEAAVDLMRLAGLEPVAVIGELVADEGEMLRMPALIEFGERENVPVTTVHDILAWIEHTDPSPVFQARSDAHSGQEGIRSGCESFPTRSSAQTHAGTVIPESSPVRFEVETTVPTTHGTFRMRAYRDLGRGTDHVAIIAGDPSAQLIDPVVRVHSECVTGEAFGSVKCECGPQLDAALDMIGASGGIVVYLRGQEGRGIGLLNKLRAYRLQENGLDTLDANVELGLPVDARDYSAAAAILLDLGVTRVRLLTNNPDKATQLAVQGINIVEQVPLVVGVDPANLHYLETKRTRLGHTIGRNPPL</sequence>
<evidence type="ECO:0000256" key="6">
    <source>
        <dbReference type="ARBA" id="ARBA00022619"/>
    </source>
</evidence>
<comment type="similarity">
    <text evidence="5">In the N-terminal section; belongs to the DHBP synthase family.</text>
</comment>
<dbReference type="GO" id="GO:0008686">
    <property type="term" value="F:3,4-dihydroxy-2-butanone-4-phosphate synthase activity"/>
    <property type="evidence" value="ECO:0007669"/>
    <property type="project" value="UniProtKB-EC"/>
</dbReference>
<dbReference type="GO" id="GO:0003935">
    <property type="term" value="F:GTP cyclohydrolase II activity"/>
    <property type="evidence" value="ECO:0007669"/>
    <property type="project" value="UniProtKB-UniRule"/>
</dbReference>
<dbReference type="UniPathway" id="UPA00275">
    <property type="reaction ID" value="UER00399"/>
</dbReference>
<dbReference type="Proteomes" id="UP000219994">
    <property type="component" value="Unassembled WGS sequence"/>
</dbReference>
<feature type="binding site" evidence="14">
    <location>
        <position position="313"/>
    </location>
    <ligand>
        <name>Zn(2+)</name>
        <dbReference type="ChEBI" id="CHEBI:29105"/>
        <note>catalytic</note>
    </ligand>
</feature>
<dbReference type="NCBIfam" id="TIGR00505">
    <property type="entry name" value="ribA"/>
    <property type="match status" value="1"/>
</dbReference>
<evidence type="ECO:0000256" key="14">
    <source>
        <dbReference type="HAMAP-Rule" id="MF_00179"/>
    </source>
</evidence>
<evidence type="ECO:0000256" key="10">
    <source>
        <dbReference type="ARBA" id="ARBA00022833"/>
    </source>
</evidence>
<evidence type="ECO:0000313" key="17">
    <source>
        <dbReference type="EMBL" id="PDQ35721.1"/>
    </source>
</evidence>
<feature type="active site" description="Nucleophile" evidence="14">
    <location>
        <position position="374"/>
    </location>
</feature>
<dbReference type="EC" id="3.5.4.25" evidence="14"/>
<dbReference type="GO" id="GO:0005525">
    <property type="term" value="F:GTP binding"/>
    <property type="evidence" value="ECO:0007669"/>
    <property type="project" value="UniProtKB-KW"/>
</dbReference>
<feature type="region of interest" description="Disordered" evidence="15">
    <location>
        <begin position="218"/>
        <end position="238"/>
    </location>
</feature>
<comment type="similarity">
    <text evidence="14">Belongs to the GTP cyclohydrolase II family.</text>
</comment>
<organism evidence="17 18">
    <name type="scientific">Candidatus Lumbricidiphila eiseniae</name>
    <dbReference type="NCBI Taxonomy" id="1969409"/>
    <lineage>
        <taxon>Bacteria</taxon>
        <taxon>Bacillati</taxon>
        <taxon>Actinomycetota</taxon>
        <taxon>Actinomycetes</taxon>
        <taxon>Micrococcales</taxon>
        <taxon>Microbacteriaceae</taxon>
        <taxon>Candidatus Lumbricidiphila</taxon>
    </lineage>
</organism>
<feature type="active site" description="Proton acceptor" evidence="14">
    <location>
        <position position="372"/>
    </location>
</feature>
<dbReference type="InterPro" id="IPR036144">
    <property type="entry name" value="RibA-like_sf"/>
</dbReference>
<dbReference type="PANTHER" id="PTHR21327">
    <property type="entry name" value="GTP CYCLOHYDROLASE II-RELATED"/>
    <property type="match status" value="1"/>
</dbReference>
<evidence type="ECO:0000259" key="16">
    <source>
        <dbReference type="Pfam" id="PF00925"/>
    </source>
</evidence>
<feature type="domain" description="GTP cyclohydrolase II" evidence="16">
    <location>
        <begin position="252"/>
        <end position="416"/>
    </location>
</feature>
<comment type="pathway">
    <text evidence="4">Cofactor biosynthesis; riboflavin biosynthesis; 2-hydroxy-3-oxobutyl phosphate from D-ribulose 5-phosphate: step 1/1.</text>
</comment>
<dbReference type="NCBIfam" id="NF001591">
    <property type="entry name" value="PRK00393.1"/>
    <property type="match status" value="1"/>
</dbReference>
<keyword evidence="6 14" id="KW-0686">Riboflavin biosynthesis</keyword>
<accession>A0A2A6FSY5</accession>
<evidence type="ECO:0000256" key="3">
    <source>
        <dbReference type="ARBA" id="ARBA00004853"/>
    </source>
</evidence>
<dbReference type="Gene3D" id="3.40.50.10990">
    <property type="entry name" value="GTP cyclohydrolase II"/>
    <property type="match status" value="1"/>
</dbReference>
<feature type="binding site" evidence="14">
    <location>
        <begin position="338"/>
        <end position="340"/>
    </location>
    <ligand>
        <name>GTP</name>
        <dbReference type="ChEBI" id="CHEBI:37565"/>
    </ligand>
</feature>
<evidence type="ECO:0000256" key="13">
    <source>
        <dbReference type="ARBA" id="ARBA00049295"/>
    </source>
</evidence>
<dbReference type="SUPFAM" id="SSF142695">
    <property type="entry name" value="RibA-like"/>
    <property type="match status" value="1"/>
</dbReference>
<feature type="binding site" evidence="14">
    <location>
        <position position="400"/>
    </location>
    <ligand>
        <name>GTP</name>
        <dbReference type="ChEBI" id="CHEBI:37565"/>
    </ligand>
</feature>
<dbReference type="AlphaFoldDB" id="A0A2A6FSY5"/>
<feature type="binding site" evidence="14">
    <location>
        <position position="311"/>
    </location>
    <ligand>
        <name>Zn(2+)</name>
        <dbReference type="ChEBI" id="CHEBI:29105"/>
        <note>catalytic</note>
    </ligand>
</feature>
<dbReference type="InterPro" id="IPR000926">
    <property type="entry name" value="RibA"/>
</dbReference>
<gene>
    <name evidence="14" type="primary">ribA</name>
    <name evidence="17" type="ORF">B5766_04490</name>
</gene>
<comment type="function">
    <text evidence="2">Catalyzes the conversion of D-ribulose 5-phosphate to formate and 3,4-dihydroxy-2-butanone 4-phosphate.</text>
</comment>
<evidence type="ECO:0000256" key="1">
    <source>
        <dbReference type="ARBA" id="ARBA00000141"/>
    </source>
</evidence>
<keyword evidence="8 14" id="KW-0547">Nucleotide-binding</keyword>
<reference evidence="18" key="1">
    <citation type="submission" date="2017-03" db="EMBL/GenBank/DDBJ databases">
        <authorList>
            <person name="Lund M.B."/>
        </authorList>
    </citation>
    <scope>NUCLEOTIDE SEQUENCE [LARGE SCALE GENOMIC DNA]</scope>
</reference>
<evidence type="ECO:0000256" key="2">
    <source>
        <dbReference type="ARBA" id="ARBA00002284"/>
    </source>
</evidence>
<dbReference type="CDD" id="cd00641">
    <property type="entry name" value="GTP_cyclohydro2"/>
    <property type="match status" value="1"/>
</dbReference>
<comment type="function">
    <text evidence="12 14">Catalyzes the conversion of GTP to 2,5-diamino-6-ribosylamino-4(3H)-pyrimidinone 5'-phosphate (DARP), formate and pyrophosphate.</text>
</comment>
<dbReference type="GO" id="GO:0005829">
    <property type="term" value="C:cytosol"/>
    <property type="evidence" value="ECO:0007669"/>
    <property type="project" value="TreeGrafter"/>
</dbReference>
<keyword evidence="7 14" id="KW-0479">Metal-binding</keyword>
<dbReference type="NCBIfam" id="TIGR00506">
    <property type="entry name" value="ribB"/>
    <property type="match status" value="1"/>
</dbReference>
<evidence type="ECO:0000256" key="5">
    <source>
        <dbReference type="ARBA" id="ARBA00005520"/>
    </source>
</evidence>
<dbReference type="InterPro" id="IPR032677">
    <property type="entry name" value="GTP_cyclohydro_II"/>
</dbReference>
<feature type="compositionally biased region" description="Polar residues" evidence="15">
    <location>
        <begin position="229"/>
        <end position="238"/>
    </location>
</feature>
<proteinExistence type="inferred from homology"/>
<evidence type="ECO:0000256" key="7">
    <source>
        <dbReference type="ARBA" id="ARBA00022723"/>
    </source>
</evidence>
<evidence type="ECO:0000313" key="18">
    <source>
        <dbReference type="Proteomes" id="UP000219994"/>
    </source>
</evidence>
<protein>
    <recommendedName>
        <fullName evidence="14">GTP cyclohydrolase-2</fullName>
        <ecNumber evidence="14">3.5.4.25</ecNumber>
    </recommendedName>
    <alternativeName>
        <fullName evidence="14">GTP cyclohydrolase II</fullName>
    </alternativeName>
</protein>
<comment type="cofactor">
    <cofactor evidence="14">
        <name>Zn(2+)</name>
        <dbReference type="ChEBI" id="CHEBI:29105"/>
    </cofactor>
    <text evidence="14">Binds 1 zinc ion per subunit.</text>
</comment>